<evidence type="ECO:0000256" key="1">
    <source>
        <dbReference type="SAM" id="MobiDB-lite"/>
    </source>
</evidence>
<sequence length="61" mass="7443">MDTEQFIEIEIKKEIEQEESESFNPTEHCSEDSHLNKDNVQYELFIKQDKRRNTKNNQKKK</sequence>
<name>A0A5E4QB16_9NEOP</name>
<accession>A0A5E4QB16</accession>
<gene>
    <name evidence="2" type="ORF">LSINAPIS_LOCUS6674</name>
</gene>
<dbReference type="Proteomes" id="UP000324832">
    <property type="component" value="Unassembled WGS sequence"/>
</dbReference>
<reference evidence="2 3" key="1">
    <citation type="submission" date="2017-07" db="EMBL/GenBank/DDBJ databases">
        <authorList>
            <person name="Talla V."/>
            <person name="Backstrom N."/>
        </authorList>
    </citation>
    <scope>NUCLEOTIDE SEQUENCE [LARGE SCALE GENOMIC DNA]</scope>
</reference>
<evidence type="ECO:0000313" key="3">
    <source>
        <dbReference type="Proteomes" id="UP000324832"/>
    </source>
</evidence>
<feature type="region of interest" description="Disordered" evidence="1">
    <location>
        <begin position="13"/>
        <end position="38"/>
    </location>
</feature>
<proteinExistence type="predicted"/>
<keyword evidence="3" id="KW-1185">Reference proteome</keyword>
<dbReference type="EMBL" id="FZQP02002115">
    <property type="protein sequence ID" value="VVC94800.1"/>
    <property type="molecule type" value="Genomic_DNA"/>
</dbReference>
<dbReference type="AlphaFoldDB" id="A0A5E4QB16"/>
<evidence type="ECO:0000313" key="2">
    <source>
        <dbReference type="EMBL" id="VVC94800.1"/>
    </source>
</evidence>
<organism evidence="2 3">
    <name type="scientific">Leptidea sinapis</name>
    <dbReference type="NCBI Taxonomy" id="189913"/>
    <lineage>
        <taxon>Eukaryota</taxon>
        <taxon>Metazoa</taxon>
        <taxon>Ecdysozoa</taxon>
        <taxon>Arthropoda</taxon>
        <taxon>Hexapoda</taxon>
        <taxon>Insecta</taxon>
        <taxon>Pterygota</taxon>
        <taxon>Neoptera</taxon>
        <taxon>Endopterygota</taxon>
        <taxon>Lepidoptera</taxon>
        <taxon>Glossata</taxon>
        <taxon>Ditrysia</taxon>
        <taxon>Papilionoidea</taxon>
        <taxon>Pieridae</taxon>
        <taxon>Dismorphiinae</taxon>
        <taxon>Leptidea</taxon>
    </lineage>
</organism>
<feature type="compositionally biased region" description="Basic and acidic residues" evidence="1">
    <location>
        <begin position="28"/>
        <end position="37"/>
    </location>
</feature>
<protein>
    <submittedName>
        <fullName evidence="2">Uncharacterized protein</fullName>
    </submittedName>
</protein>